<dbReference type="EMBL" id="CP061800">
    <property type="protein sequence ID" value="QTA89321.1"/>
    <property type="molecule type" value="Genomic_DNA"/>
</dbReference>
<organism evidence="1 2">
    <name type="scientific">Desulfonema magnum</name>
    <dbReference type="NCBI Taxonomy" id="45655"/>
    <lineage>
        <taxon>Bacteria</taxon>
        <taxon>Pseudomonadati</taxon>
        <taxon>Thermodesulfobacteriota</taxon>
        <taxon>Desulfobacteria</taxon>
        <taxon>Desulfobacterales</taxon>
        <taxon>Desulfococcaceae</taxon>
        <taxon>Desulfonema</taxon>
    </lineage>
</organism>
<name>A0A975GPS6_9BACT</name>
<keyword evidence="2" id="KW-1185">Reference proteome</keyword>
<dbReference type="AlphaFoldDB" id="A0A975GPS6"/>
<evidence type="ECO:0000313" key="1">
    <source>
        <dbReference type="EMBL" id="QTA89321.1"/>
    </source>
</evidence>
<gene>
    <name evidence="1" type="ORF">dnm_053710</name>
</gene>
<dbReference type="KEGG" id="dmm:dnm_053710"/>
<proteinExistence type="predicted"/>
<accession>A0A975GPS6</accession>
<evidence type="ECO:0000313" key="2">
    <source>
        <dbReference type="Proteomes" id="UP000663722"/>
    </source>
</evidence>
<reference evidence="1" key="1">
    <citation type="journal article" date="2021" name="Microb. Physiol.">
        <title>Proteogenomic Insights into the Physiology of Marine, Sulfate-Reducing, Filamentous Desulfonema limicola and Desulfonema magnum.</title>
        <authorList>
            <person name="Schnaars V."/>
            <person name="Wohlbrand L."/>
            <person name="Scheve S."/>
            <person name="Hinrichs C."/>
            <person name="Reinhardt R."/>
            <person name="Rabus R."/>
        </authorList>
    </citation>
    <scope>NUCLEOTIDE SEQUENCE</scope>
    <source>
        <strain evidence="1">4be13</strain>
    </source>
</reference>
<dbReference type="Proteomes" id="UP000663722">
    <property type="component" value="Chromosome"/>
</dbReference>
<sequence>MIPINIIFDFSIFKIPECCQLISFSCELSQDRKNFGHLIPTLWAGIQRGRFCQTASLALRIIFFLKPVPVIRDTNHGNEDTEFSIC</sequence>
<protein>
    <submittedName>
        <fullName evidence="1">Uncharacterized protein</fullName>
    </submittedName>
</protein>